<keyword evidence="6" id="KW-1185">Reference proteome</keyword>
<dbReference type="GO" id="GO:0045892">
    <property type="term" value="P:negative regulation of DNA-templated transcription"/>
    <property type="evidence" value="ECO:0007669"/>
    <property type="project" value="InterPro"/>
</dbReference>
<evidence type="ECO:0000256" key="1">
    <source>
        <dbReference type="ARBA" id="ARBA00011046"/>
    </source>
</evidence>
<evidence type="ECO:0000256" key="2">
    <source>
        <dbReference type="ARBA" id="ARBA00023015"/>
    </source>
</evidence>
<dbReference type="Gene3D" id="1.10.10.10">
    <property type="entry name" value="Winged helix-like DNA-binding domain superfamily/Winged helix DNA-binding domain"/>
    <property type="match status" value="1"/>
</dbReference>
<dbReference type="PIRSF" id="PIRSF019455">
    <property type="entry name" value="CopR_AtkY"/>
    <property type="match status" value="1"/>
</dbReference>
<dbReference type="SUPFAM" id="SSF46785">
    <property type="entry name" value="Winged helix' DNA-binding domain"/>
    <property type="match status" value="1"/>
</dbReference>
<dbReference type="GO" id="GO:0003677">
    <property type="term" value="F:DNA binding"/>
    <property type="evidence" value="ECO:0007669"/>
    <property type="project" value="UniProtKB-KW"/>
</dbReference>
<keyword evidence="2" id="KW-0805">Transcription regulation</keyword>
<sequence>MTNSPQISEAEYEVMNVVWKYEPISTPEVVDKLSSAEFDWKPNTIHTMLARLVKKKALHAKKNGRVFIYTSLVEKHDYIEQKSKTFLKQFFDGTLNSMVLNFIENDKLSNEDISELQKILSQREKEGGQK</sequence>
<dbReference type="Pfam" id="PF03965">
    <property type="entry name" value="Penicillinase_R"/>
    <property type="match status" value="1"/>
</dbReference>
<dbReference type="AlphaFoldDB" id="A0A437KAN4"/>
<proteinExistence type="inferred from homology"/>
<dbReference type="InterPro" id="IPR036388">
    <property type="entry name" value="WH-like_DNA-bd_sf"/>
</dbReference>
<protein>
    <submittedName>
        <fullName evidence="5">BlaI/MecI/CopY family transcriptional regulator</fullName>
    </submittedName>
</protein>
<evidence type="ECO:0000313" key="5">
    <source>
        <dbReference type="EMBL" id="RVT62519.1"/>
    </source>
</evidence>
<accession>A0A437KAN4</accession>
<keyword evidence="3" id="KW-0238">DNA-binding</keyword>
<evidence type="ECO:0000256" key="3">
    <source>
        <dbReference type="ARBA" id="ARBA00023125"/>
    </source>
</evidence>
<comment type="similarity">
    <text evidence="1">Belongs to the BlaI transcriptional regulatory family.</text>
</comment>
<gene>
    <name evidence="5" type="ORF">EM808_12060</name>
</gene>
<dbReference type="InterPro" id="IPR005650">
    <property type="entry name" value="BlaI_family"/>
</dbReference>
<dbReference type="Gene3D" id="1.10.4040.10">
    <property type="entry name" value="Penicillinase repressor domain"/>
    <property type="match status" value="1"/>
</dbReference>
<dbReference type="GeneID" id="87617345"/>
<name>A0A437KAN4_9BACI</name>
<dbReference type="EMBL" id="RZTZ01000004">
    <property type="protein sequence ID" value="RVT62519.1"/>
    <property type="molecule type" value="Genomic_DNA"/>
</dbReference>
<dbReference type="Proteomes" id="UP000288024">
    <property type="component" value="Unassembled WGS sequence"/>
</dbReference>
<evidence type="ECO:0000313" key="6">
    <source>
        <dbReference type="Proteomes" id="UP000288024"/>
    </source>
</evidence>
<keyword evidence="4" id="KW-0804">Transcription</keyword>
<dbReference type="RefSeq" id="WP_127738470.1">
    <property type="nucleotide sequence ID" value="NZ_CAJCKN010000022.1"/>
</dbReference>
<reference evidence="5 6" key="1">
    <citation type="submission" date="2019-01" db="EMBL/GenBank/DDBJ databases">
        <title>Bacillus sp. M5HDSG1-1, whole genome shotgun sequence.</title>
        <authorList>
            <person name="Tuo L."/>
        </authorList>
    </citation>
    <scope>NUCLEOTIDE SEQUENCE [LARGE SCALE GENOMIC DNA]</scope>
    <source>
        <strain evidence="5 6">M5HDSG1-1</strain>
    </source>
</reference>
<organism evidence="5 6">
    <name type="scientific">Niallia taxi</name>
    <dbReference type="NCBI Taxonomy" id="2499688"/>
    <lineage>
        <taxon>Bacteria</taxon>
        <taxon>Bacillati</taxon>
        <taxon>Bacillota</taxon>
        <taxon>Bacilli</taxon>
        <taxon>Bacillales</taxon>
        <taxon>Bacillaceae</taxon>
        <taxon>Niallia</taxon>
    </lineage>
</organism>
<dbReference type="InterPro" id="IPR036390">
    <property type="entry name" value="WH_DNA-bd_sf"/>
</dbReference>
<comment type="caution">
    <text evidence="5">The sequence shown here is derived from an EMBL/GenBank/DDBJ whole genome shotgun (WGS) entry which is preliminary data.</text>
</comment>
<evidence type="ECO:0000256" key="4">
    <source>
        <dbReference type="ARBA" id="ARBA00023163"/>
    </source>
</evidence>